<dbReference type="EMBL" id="JBHRWN010000002">
    <property type="protein sequence ID" value="MFC3478598.1"/>
    <property type="molecule type" value="Genomic_DNA"/>
</dbReference>
<comment type="caution">
    <text evidence="12">The sequence shown here is derived from an EMBL/GenBank/DDBJ whole genome shotgun (WGS) entry which is preliminary data.</text>
</comment>
<reference evidence="12 13" key="1">
    <citation type="journal article" date="2019" name="Int. J. Syst. Evol. Microbiol.">
        <title>The Global Catalogue of Microorganisms (GCM) 10K type strain sequencing project: providing services to taxonomists for standard genome sequencing and annotation.</title>
        <authorList>
            <consortium name="The Broad Institute Genomics Platform"/>
            <consortium name="The Broad Institute Genome Sequencing Center for Infectious Disease"/>
            <person name="Wu L."/>
            <person name="Ma J."/>
        </authorList>
    </citation>
    <scope>NUCLEOTIDE SEQUENCE [LARGE SCALE GENOMIC DNA]</scope>
    <source>
        <strain evidence="12 13">CGMCC 1.12562</strain>
    </source>
</reference>
<comment type="subcellular location">
    <subcellularLocation>
        <location evidence="2">Cytoplasm</location>
    </subcellularLocation>
</comment>
<dbReference type="Gene3D" id="3.10.50.40">
    <property type="match status" value="1"/>
</dbReference>
<organism evidence="12 13">
    <name type="scientific">Halobacterium litoreum</name>
    <dbReference type="NCBI Taxonomy" id="2039234"/>
    <lineage>
        <taxon>Archaea</taxon>
        <taxon>Methanobacteriati</taxon>
        <taxon>Methanobacteriota</taxon>
        <taxon>Stenosarchaea group</taxon>
        <taxon>Halobacteria</taxon>
        <taxon>Halobacteriales</taxon>
        <taxon>Halobacteriaceae</taxon>
        <taxon>Halobacterium</taxon>
    </lineage>
</organism>
<keyword evidence="4" id="KW-0963">Cytoplasm</keyword>
<dbReference type="GeneID" id="69118392"/>
<keyword evidence="7 8" id="KW-0413">Isomerase</keyword>
<proteinExistence type="inferred from homology"/>
<dbReference type="Pfam" id="PF00254">
    <property type="entry name" value="FKBP_C"/>
    <property type="match status" value="1"/>
</dbReference>
<comment type="catalytic activity">
    <reaction evidence="1 8 9">
        <text>[protein]-peptidylproline (omega=180) = [protein]-peptidylproline (omega=0)</text>
        <dbReference type="Rhea" id="RHEA:16237"/>
        <dbReference type="Rhea" id="RHEA-COMP:10747"/>
        <dbReference type="Rhea" id="RHEA-COMP:10748"/>
        <dbReference type="ChEBI" id="CHEBI:83833"/>
        <dbReference type="ChEBI" id="CHEBI:83834"/>
        <dbReference type="EC" id="5.2.1.8"/>
    </reaction>
</comment>
<dbReference type="GO" id="GO:0042026">
    <property type="term" value="P:protein refolding"/>
    <property type="evidence" value="ECO:0007669"/>
    <property type="project" value="UniProtKB-ARBA"/>
</dbReference>
<evidence type="ECO:0000256" key="9">
    <source>
        <dbReference type="RuleBase" id="RU003915"/>
    </source>
</evidence>
<evidence type="ECO:0000256" key="4">
    <source>
        <dbReference type="ARBA" id="ARBA00022490"/>
    </source>
</evidence>
<dbReference type="InterPro" id="IPR046357">
    <property type="entry name" value="PPIase_dom_sf"/>
</dbReference>
<evidence type="ECO:0000259" key="11">
    <source>
        <dbReference type="PROSITE" id="PS50059"/>
    </source>
</evidence>
<feature type="domain" description="PPIase FKBP-type" evidence="11">
    <location>
        <begin position="5"/>
        <end position="96"/>
    </location>
</feature>
<dbReference type="EC" id="5.2.1.8" evidence="9"/>
<feature type="region of interest" description="Disordered" evidence="10">
    <location>
        <begin position="153"/>
        <end position="176"/>
    </location>
</feature>
<evidence type="ECO:0000256" key="3">
    <source>
        <dbReference type="ARBA" id="ARBA00006577"/>
    </source>
</evidence>
<dbReference type="AlphaFoldDB" id="A0ABD5NH96"/>
<dbReference type="InterPro" id="IPR001179">
    <property type="entry name" value="PPIase_FKBP_dom"/>
</dbReference>
<name>A0ABD5NH96_9EURY</name>
<protein>
    <recommendedName>
        <fullName evidence="9">Peptidyl-prolyl cis-trans isomerase</fullName>
        <ecNumber evidence="9">5.2.1.8</ecNumber>
    </recommendedName>
</protein>
<gene>
    <name evidence="12" type="ORF">ACFOKC_12775</name>
</gene>
<comment type="similarity">
    <text evidence="3 9">Belongs to the FKBP-type PPIase family.</text>
</comment>
<dbReference type="PANTHER" id="PTHR47861:SF3">
    <property type="entry name" value="FKBP-TYPE PEPTIDYL-PROLYL CIS-TRANS ISOMERASE SLYD"/>
    <property type="match status" value="1"/>
</dbReference>
<evidence type="ECO:0000256" key="10">
    <source>
        <dbReference type="SAM" id="MobiDB-lite"/>
    </source>
</evidence>
<keyword evidence="5 8" id="KW-0697">Rotamase</keyword>
<dbReference type="Proteomes" id="UP001595660">
    <property type="component" value="Unassembled WGS sequence"/>
</dbReference>
<evidence type="ECO:0000313" key="12">
    <source>
        <dbReference type="EMBL" id="MFC3478598.1"/>
    </source>
</evidence>
<dbReference type="GO" id="GO:0005737">
    <property type="term" value="C:cytoplasm"/>
    <property type="evidence" value="ECO:0007669"/>
    <property type="project" value="UniProtKB-SubCell"/>
</dbReference>
<accession>A0ABD5NH96</accession>
<dbReference type="GO" id="GO:0003755">
    <property type="term" value="F:peptidyl-prolyl cis-trans isomerase activity"/>
    <property type="evidence" value="ECO:0007669"/>
    <property type="project" value="UniProtKB-UniRule"/>
</dbReference>
<sequence length="176" mass="18863">MVSTGDRAVVHYVARLAGEDAGAVVDTTDVDVALAEDAYYGRRDYEPLVFEVGAGEVLAPIEDAVRQMDAGETREIEVDAGDVFGARSDERVVSVPREDLEARSDTDAAEGELVASEDGQTGWITDVGEERVEIDFNHELADERLSFEVRLLDVNPDENDGVGGGEEASGGDETEA</sequence>
<evidence type="ECO:0000256" key="6">
    <source>
        <dbReference type="ARBA" id="ARBA00023186"/>
    </source>
</evidence>
<dbReference type="RefSeq" id="WP_232570111.1">
    <property type="nucleotide sequence ID" value="NZ_CP089466.1"/>
</dbReference>
<evidence type="ECO:0000256" key="7">
    <source>
        <dbReference type="ARBA" id="ARBA00023235"/>
    </source>
</evidence>
<dbReference type="PANTHER" id="PTHR47861">
    <property type="entry name" value="FKBP-TYPE PEPTIDYL-PROLYL CIS-TRANS ISOMERASE SLYD"/>
    <property type="match status" value="1"/>
</dbReference>
<evidence type="ECO:0000256" key="1">
    <source>
        <dbReference type="ARBA" id="ARBA00000971"/>
    </source>
</evidence>
<evidence type="ECO:0000256" key="8">
    <source>
        <dbReference type="PROSITE-ProRule" id="PRU00277"/>
    </source>
</evidence>
<evidence type="ECO:0000256" key="5">
    <source>
        <dbReference type="ARBA" id="ARBA00023110"/>
    </source>
</evidence>
<dbReference type="PROSITE" id="PS50059">
    <property type="entry name" value="FKBP_PPIASE"/>
    <property type="match status" value="1"/>
</dbReference>
<dbReference type="SUPFAM" id="SSF54534">
    <property type="entry name" value="FKBP-like"/>
    <property type="match status" value="1"/>
</dbReference>
<keyword evidence="13" id="KW-1185">Reference proteome</keyword>
<keyword evidence="6" id="KW-0143">Chaperone</keyword>
<evidence type="ECO:0000313" key="13">
    <source>
        <dbReference type="Proteomes" id="UP001595660"/>
    </source>
</evidence>
<evidence type="ECO:0000256" key="2">
    <source>
        <dbReference type="ARBA" id="ARBA00004496"/>
    </source>
</evidence>